<evidence type="ECO:0000256" key="2">
    <source>
        <dbReference type="SAM" id="Phobius"/>
    </source>
</evidence>
<feature type="transmembrane region" description="Helical" evidence="2">
    <location>
        <begin position="106"/>
        <end position="125"/>
    </location>
</feature>
<keyword evidence="2" id="KW-0472">Membrane</keyword>
<reference evidence="5 6" key="1">
    <citation type="submission" date="2019-12" db="EMBL/GenBank/DDBJ databases">
        <authorList>
            <person name="Feng G."/>
            <person name="Zhu H."/>
        </authorList>
    </citation>
    <scope>NUCLEOTIDE SEQUENCE [LARGE SCALE GENOMIC DNA]</scope>
    <source>
        <strain evidence="5 6">FGD1</strain>
    </source>
</reference>
<organism evidence="5 6">
    <name type="scientific">Novosphingobium silvae</name>
    <dbReference type="NCBI Taxonomy" id="2692619"/>
    <lineage>
        <taxon>Bacteria</taxon>
        <taxon>Pseudomonadati</taxon>
        <taxon>Pseudomonadota</taxon>
        <taxon>Alphaproteobacteria</taxon>
        <taxon>Sphingomonadales</taxon>
        <taxon>Sphingomonadaceae</taxon>
        <taxon>Novosphingobium</taxon>
    </lineage>
</organism>
<feature type="transmembrane region" description="Helical" evidence="2">
    <location>
        <begin position="250"/>
        <end position="270"/>
    </location>
</feature>
<feature type="transmembrane region" description="Helical" evidence="2">
    <location>
        <begin position="225"/>
        <end position="244"/>
    </location>
</feature>
<feature type="domain" description="Acyltransferase 3" evidence="3">
    <location>
        <begin position="9"/>
        <end position="332"/>
    </location>
</feature>
<feature type="transmembrane region" description="Helical" evidence="2">
    <location>
        <begin position="167"/>
        <end position="186"/>
    </location>
</feature>
<dbReference type="InterPro" id="IPR043968">
    <property type="entry name" value="SGNH"/>
</dbReference>
<keyword evidence="6" id="KW-1185">Reference proteome</keyword>
<dbReference type="InterPro" id="IPR002656">
    <property type="entry name" value="Acyl_transf_3_dom"/>
</dbReference>
<evidence type="ECO:0000313" key="6">
    <source>
        <dbReference type="Proteomes" id="UP000465810"/>
    </source>
</evidence>
<dbReference type="GO" id="GO:0016747">
    <property type="term" value="F:acyltransferase activity, transferring groups other than amino-acyl groups"/>
    <property type="evidence" value="ECO:0007669"/>
    <property type="project" value="InterPro"/>
</dbReference>
<gene>
    <name evidence="5" type="ORF">GR702_21625</name>
</gene>
<keyword evidence="2" id="KW-1133">Transmembrane helix</keyword>
<comment type="caution">
    <text evidence="5">The sequence shown here is derived from an EMBL/GenBank/DDBJ whole genome shotgun (WGS) entry which is preliminary data.</text>
</comment>
<evidence type="ECO:0000259" key="3">
    <source>
        <dbReference type="Pfam" id="PF01757"/>
    </source>
</evidence>
<dbReference type="EMBL" id="WVTD01000044">
    <property type="protein sequence ID" value="MYM00343.1"/>
    <property type="molecule type" value="Genomic_DNA"/>
</dbReference>
<dbReference type="Pfam" id="PF01757">
    <property type="entry name" value="Acyl_transf_3"/>
    <property type="match status" value="1"/>
</dbReference>
<dbReference type="RefSeq" id="WP_160987579.1">
    <property type="nucleotide sequence ID" value="NZ_WVTD01000044.1"/>
</dbReference>
<feature type="transmembrane region" description="Helical" evidence="2">
    <location>
        <begin position="277"/>
        <end position="294"/>
    </location>
</feature>
<dbReference type="AlphaFoldDB" id="A0A7X4K9Q7"/>
<sequence length="664" mass="71468">MSASRFRNDIQGLRALAVGAVVLNHALPQAAPGGYVGVDVFFVISGFLISRIIAADIENERFSIVDFYRKRVRRIFPALLVVLLATLAAGYFMLTPAAYRELAMTAMAASFFVSNFAFYSLTGYFDGAAEFKPLLHLWSLAVEEQFYIFFPPFLMLFWRRISRAKSVMLLVAAGMASLLVAELLLLKAPSAAYYMLPPRAVELLIGVLIGIGGIPPLKSQALRDWTSVLGLAMMIASITVFSPTTPFPGVRSLLPCLGAGLLIHAGTGGAETWGGRLLSLTPLTYIGAISYSLYLWHWPILVYLRTALDADLPIAWAGAAILAALALASLTYHLVERPVLSRRADRFRFLWIGGAQIALVTALCGFVMIAQGIPGRYSPEARKLIAGSEDINPRRDTCHYGGEAPPPPYGRTCAFGSEDRAPDVAVWGDSHGAELAPYLGERAGSMRRSVRELTSSACPPAQGFASPEHTHCGEFNEMALTSLAADAQIRTVILVANGQIYKNREQLERGMQKSVEGLLAAGKSVIVVMQTPLMAFDVASKAALMTRYGLDANGLGESSSHAYAEARAYDRFVSGLGRQPGVAVYDPKPALCDKAVCHAYSRASGVLYFNPRHLSLAGVGVAFRLLADKLYAGAQHRPAPVVNSSRPAAMDSAPDLGPVLPPKG</sequence>
<proteinExistence type="predicted"/>
<evidence type="ECO:0000259" key="4">
    <source>
        <dbReference type="Pfam" id="PF19040"/>
    </source>
</evidence>
<keyword evidence="5" id="KW-0808">Transferase</keyword>
<accession>A0A7X4K9Q7</accession>
<dbReference type="Pfam" id="PF19040">
    <property type="entry name" value="SGNH"/>
    <property type="match status" value="1"/>
</dbReference>
<keyword evidence="2" id="KW-0812">Transmembrane</keyword>
<feature type="transmembrane region" description="Helical" evidence="2">
    <location>
        <begin position="314"/>
        <end position="335"/>
    </location>
</feature>
<dbReference type="PANTHER" id="PTHR23028">
    <property type="entry name" value="ACETYLTRANSFERASE"/>
    <property type="match status" value="1"/>
</dbReference>
<feature type="transmembrane region" description="Helical" evidence="2">
    <location>
        <begin position="34"/>
        <end position="54"/>
    </location>
</feature>
<feature type="transmembrane region" description="Helical" evidence="2">
    <location>
        <begin position="192"/>
        <end position="213"/>
    </location>
</feature>
<dbReference type="GO" id="GO:0016020">
    <property type="term" value="C:membrane"/>
    <property type="evidence" value="ECO:0007669"/>
    <property type="project" value="TreeGrafter"/>
</dbReference>
<protein>
    <submittedName>
        <fullName evidence="5">Acyltransferase family protein</fullName>
    </submittedName>
</protein>
<evidence type="ECO:0000313" key="5">
    <source>
        <dbReference type="EMBL" id="MYM00343.1"/>
    </source>
</evidence>
<feature type="transmembrane region" description="Helical" evidence="2">
    <location>
        <begin position="347"/>
        <end position="370"/>
    </location>
</feature>
<dbReference type="InterPro" id="IPR050879">
    <property type="entry name" value="Acyltransferase_3"/>
</dbReference>
<feature type="region of interest" description="Disordered" evidence="1">
    <location>
        <begin position="639"/>
        <end position="664"/>
    </location>
</feature>
<feature type="transmembrane region" description="Helical" evidence="2">
    <location>
        <begin position="75"/>
        <end position="94"/>
    </location>
</feature>
<name>A0A7X4K9Q7_9SPHN</name>
<feature type="domain" description="SGNH" evidence="4">
    <location>
        <begin position="398"/>
        <end position="619"/>
    </location>
</feature>
<dbReference type="PANTHER" id="PTHR23028:SF53">
    <property type="entry name" value="ACYL_TRANSF_3 DOMAIN-CONTAINING PROTEIN"/>
    <property type="match status" value="1"/>
</dbReference>
<dbReference type="GO" id="GO:0009103">
    <property type="term" value="P:lipopolysaccharide biosynthetic process"/>
    <property type="evidence" value="ECO:0007669"/>
    <property type="project" value="TreeGrafter"/>
</dbReference>
<keyword evidence="5" id="KW-0012">Acyltransferase</keyword>
<dbReference type="Proteomes" id="UP000465810">
    <property type="component" value="Unassembled WGS sequence"/>
</dbReference>
<evidence type="ECO:0000256" key="1">
    <source>
        <dbReference type="SAM" id="MobiDB-lite"/>
    </source>
</evidence>